<evidence type="ECO:0000313" key="3">
    <source>
        <dbReference type="Proteomes" id="UP001367508"/>
    </source>
</evidence>
<sequence>MLTQMQSYYYINSGAALLSFLVSRRKLRRKGALKLCAPTISPQLLPLHCFISAAVCSAHYTARNERTWYRV</sequence>
<name>A0AAN9PQ32_CANGL</name>
<reference evidence="2 3" key="1">
    <citation type="submission" date="2024-01" db="EMBL/GenBank/DDBJ databases">
        <title>The genomes of 5 underutilized Papilionoideae crops provide insights into root nodulation and disease resistanc.</title>
        <authorList>
            <person name="Jiang F."/>
        </authorList>
    </citation>
    <scope>NUCLEOTIDE SEQUENCE [LARGE SCALE GENOMIC DNA]</scope>
    <source>
        <strain evidence="2">LVBAO_FW01</strain>
        <tissue evidence="2">Leaves</tissue>
    </source>
</reference>
<keyword evidence="3" id="KW-1185">Reference proteome</keyword>
<gene>
    <name evidence="2" type="ORF">VNO77_44125</name>
</gene>
<proteinExistence type="predicted"/>
<keyword evidence="1" id="KW-0812">Transmembrane</keyword>
<evidence type="ECO:0000256" key="1">
    <source>
        <dbReference type="SAM" id="Phobius"/>
    </source>
</evidence>
<feature type="transmembrane region" description="Helical" evidence="1">
    <location>
        <begin position="6"/>
        <end position="23"/>
    </location>
</feature>
<keyword evidence="1" id="KW-1133">Transmembrane helix</keyword>
<protein>
    <submittedName>
        <fullName evidence="2">Uncharacterized protein</fullName>
    </submittedName>
</protein>
<accession>A0AAN9PQ32</accession>
<evidence type="ECO:0000313" key="2">
    <source>
        <dbReference type="EMBL" id="KAK7306199.1"/>
    </source>
</evidence>
<dbReference type="Proteomes" id="UP001367508">
    <property type="component" value="Unassembled WGS sequence"/>
</dbReference>
<dbReference type="AlphaFoldDB" id="A0AAN9PQ32"/>
<comment type="caution">
    <text evidence="2">The sequence shown here is derived from an EMBL/GenBank/DDBJ whole genome shotgun (WGS) entry which is preliminary data.</text>
</comment>
<organism evidence="2 3">
    <name type="scientific">Canavalia gladiata</name>
    <name type="common">Sword bean</name>
    <name type="synonym">Dolichos gladiatus</name>
    <dbReference type="NCBI Taxonomy" id="3824"/>
    <lineage>
        <taxon>Eukaryota</taxon>
        <taxon>Viridiplantae</taxon>
        <taxon>Streptophyta</taxon>
        <taxon>Embryophyta</taxon>
        <taxon>Tracheophyta</taxon>
        <taxon>Spermatophyta</taxon>
        <taxon>Magnoliopsida</taxon>
        <taxon>eudicotyledons</taxon>
        <taxon>Gunneridae</taxon>
        <taxon>Pentapetalae</taxon>
        <taxon>rosids</taxon>
        <taxon>fabids</taxon>
        <taxon>Fabales</taxon>
        <taxon>Fabaceae</taxon>
        <taxon>Papilionoideae</taxon>
        <taxon>50 kb inversion clade</taxon>
        <taxon>NPAAA clade</taxon>
        <taxon>indigoferoid/millettioid clade</taxon>
        <taxon>Phaseoleae</taxon>
        <taxon>Canavalia</taxon>
    </lineage>
</organism>
<dbReference type="EMBL" id="JAYMYQ010000011">
    <property type="protein sequence ID" value="KAK7306199.1"/>
    <property type="molecule type" value="Genomic_DNA"/>
</dbReference>
<keyword evidence="1" id="KW-0472">Membrane</keyword>